<comment type="caution">
    <text evidence="1">The sequence shown here is derived from an EMBL/GenBank/DDBJ whole genome shotgun (WGS) entry which is preliminary data.</text>
</comment>
<keyword evidence="2" id="KW-1185">Reference proteome</keyword>
<reference evidence="1 2" key="1">
    <citation type="submission" date="2017-10" db="EMBL/GenBank/DDBJ databases">
        <title>Two draft genome sequences of Pusillimonas sp. strains isolated from a nitrate- and radionuclide-contaminated groundwater in Russia.</title>
        <authorList>
            <person name="Grouzdev D.S."/>
            <person name="Tourova T.P."/>
            <person name="Goeva M.A."/>
            <person name="Babich T.L."/>
            <person name="Sokolova D.S."/>
            <person name="Abdullin R."/>
            <person name="Poltaraus A.B."/>
            <person name="Toshchakov S.V."/>
            <person name="Nazina T.N."/>
        </authorList>
    </citation>
    <scope>NUCLEOTIDE SEQUENCE [LARGE SCALE GENOMIC DNA]</scope>
    <source>
        <strain evidence="1 2">JR1/69-3-13</strain>
    </source>
</reference>
<dbReference type="RefSeq" id="WP_158238574.1">
    <property type="nucleotide sequence ID" value="NZ_PDNW01000030.1"/>
</dbReference>
<sequence length="328" mass="36472">MLDLRSQAAATRRAADRVGGLTHHLTLAAAATLESVARSQLRKAQVDPVLELASNASTAEINEARRRRSVRRGQDVYLPSWREAAVGLPNLFLRSALFSVCSAREVLVDETIATQGDTVITMTGVQLWNYDRRMFAACLNYYRDDRPLSSSAEHPWVKVSLWQLAQDLKVSYGANVHKAMRESLIRLNAAHLRIRVKRQDVPMPRLIDVAFDDGYLGRDTPAPLLRGSDTVAFRVLDSMANLFGPSDWSAISDTALHERSGLSSWLTGYYSTHAGPFKLAVAALHQYSGSICELREFRRRLKNALLALEGEDIPTDCRIASPEISLLL</sequence>
<proteinExistence type="predicted"/>
<dbReference type="Proteomes" id="UP000234190">
    <property type="component" value="Unassembled WGS sequence"/>
</dbReference>
<protein>
    <recommendedName>
        <fullName evidence="3">TrfA protein</fullName>
    </recommendedName>
</protein>
<dbReference type="AlphaFoldDB" id="A0A2N4TZ31"/>
<organism evidence="1 2">
    <name type="scientific">Pollutimonas subterranea</name>
    <dbReference type="NCBI Taxonomy" id="2045210"/>
    <lineage>
        <taxon>Bacteria</taxon>
        <taxon>Pseudomonadati</taxon>
        <taxon>Pseudomonadota</taxon>
        <taxon>Betaproteobacteria</taxon>
        <taxon>Burkholderiales</taxon>
        <taxon>Alcaligenaceae</taxon>
        <taxon>Pollutimonas</taxon>
    </lineage>
</organism>
<dbReference type="OrthoDB" id="8688563at2"/>
<evidence type="ECO:0000313" key="1">
    <source>
        <dbReference type="EMBL" id="PLC48026.1"/>
    </source>
</evidence>
<dbReference type="InterPro" id="IPR010751">
    <property type="entry name" value="TrfA"/>
</dbReference>
<evidence type="ECO:0008006" key="3">
    <source>
        <dbReference type="Google" id="ProtNLM"/>
    </source>
</evidence>
<dbReference type="Pfam" id="PF07042">
    <property type="entry name" value="TrfA"/>
    <property type="match status" value="1"/>
</dbReference>
<dbReference type="EMBL" id="PDNW01000030">
    <property type="protein sequence ID" value="PLC48026.1"/>
    <property type="molecule type" value="Genomic_DNA"/>
</dbReference>
<name>A0A2N4TZ31_9BURK</name>
<evidence type="ECO:0000313" key="2">
    <source>
        <dbReference type="Proteomes" id="UP000234190"/>
    </source>
</evidence>
<gene>
    <name evidence="1" type="ORF">CR159_20280</name>
</gene>
<accession>A0A2N4TZ31</accession>